<dbReference type="Proteomes" id="UP000054007">
    <property type="component" value="Unassembled WGS sequence"/>
</dbReference>
<accession>A0A0D7BC37</accession>
<evidence type="ECO:0000313" key="3">
    <source>
        <dbReference type="Proteomes" id="UP000054007"/>
    </source>
</evidence>
<proteinExistence type="predicted"/>
<dbReference type="AlphaFoldDB" id="A0A0D7BC37"/>
<protein>
    <submittedName>
        <fullName evidence="2">Uncharacterized protein</fullName>
    </submittedName>
</protein>
<organism evidence="2 3">
    <name type="scientific">Cylindrobasidium torrendii FP15055 ss-10</name>
    <dbReference type="NCBI Taxonomy" id="1314674"/>
    <lineage>
        <taxon>Eukaryota</taxon>
        <taxon>Fungi</taxon>
        <taxon>Dikarya</taxon>
        <taxon>Basidiomycota</taxon>
        <taxon>Agaricomycotina</taxon>
        <taxon>Agaricomycetes</taxon>
        <taxon>Agaricomycetidae</taxon>
        <taxon>Agaricales</taxon>
        <taxon>Marasmiineae</taxon>
        <taxon>Physalacriaceae</taxon>
        <taxon>Cylindrobasidium</taxon>
    </lineage>
</organism>
<dbReference type="EMBL" id="KN880509">
    <property type="protein sequence ID" value="KIY68107.1"/>
    <property type="molecule type" value="Genomic_DNA"/>
</dbReference>
<evidence type="ECO:0000256" key="1">
    <source>
        <dbReference type="SAM" id="MobiDB-lite"/>
    </source>
</evidence>
<evidence type="ECO:0000313" key="2">
    <source>
        <dbReference type="EMBL" id="KIY68107.1"/>
    </source>
</evidence>
<sequence>MRTTSCRARRKSLFGKPPSCPGRGVTPQFDFNSPLGTPFPNKGAGSIAPLSAARRSFSTWRRAHPKSPL</sequence>
<reference evidence="2 3" key="1">
    <citation type="journal article" date="2015" name="Fungal Genet. Biol.">
        <title>Evolution of novel wood decay mechanisms in Agaricales revealed by the genome sequences of Fistulina hepatica and Cylindrobasidium torrendii.</title>
        <authorList>
            <person name="Floudas D."/>
            <person name="Held B.W."/>
            <person name="Riley R."/>
            <person name="Nagy L.G."/>
            <person name="Koehler G."/>
            <person name="Ransdell A.S."/>
            <person name="Younus H."/>
            <person name="Chow J."/>
            <person name="Chiniquy J."/>
            <person name="Lipzen A."/>
            <person name="Tritt A."/>
            <person name="Sun H."/>
            <person name="Haridas S."/>
            <person name="LaButti K."/>
            <person name="Ohm R.A."/>
            <person name="Kues U."/>
            <person name="Blanchette R.A."/>
            <person name="Grigoriev I.V."/>
            <person name="Minto R.E."/>
            <person name="Hibbett D.S."/>
        </authorList>
    </citation>
    <scope>NUCLEOTIDE SEQUENCE [LARGE SCALE GENOMIC DNA]</scope>
    <source>
        <strain evidence="2 3">FP15055 ss-10</strain>
    </source>
</reference>
<name>A0A0D7BC37_9AGAR</name>
<feature type="region of interest" description="Disordered" evidence="1">
    <location>
        <begin position="1"/>
        <end position="46"/>
    </location>
</feature>
<gene>
    <name evidence="2" type="ORF">CYLTODRAFT_267414</name>
</gene>
<keyword evidence="3" id="KW-1185">Reference proteome</keyword>